<protein>
    <recommendedName>
        <fullName evidence="4">Autotransporter domain-containing protein</fullName>
    </recommendedName>
</protein>
<sequence length="1142" mass="119833">MGIVEKPNAEISISAGIVPKSVNKKAPSYVPVAPAGTLPPFEPKLITPPNKPEEITVTEPTTFDPPNIRFKGGGFPQGPGIGMPKTNIIIQNYEKYSTPNGVFKIEVGTSGTSWKGTLKAESTTDPSKNGNLTDGSTTSKLNAFINELRDHNATISGDYVMTNKGGVGDTNRNITFLSHNPAGVGTPGYQGKDQAGSKTATFDGTLTLHGTPTAFTGSTASSDVTIGVEHQLFSKGNKGAYSIFENKGIINLASGNNWVGILIDIEEWGDNSNNDIPNNTERLPHKTINNGEIIINSKNSIGIDYGQYTNRYFKSDLTVGDVIVKGTNNYGLRMADIYPNNKYYFDKGVTIQSGGENKKILVEGEENVGVSIAKFLSSTKNSNPIANISKLNIGVNGNKTVGFLRNKDYSDNNINDMILNDTTMGTFSFGDNAENSTLIRSDKYGITIAKNITVDKGKEGNSFAQVLGEGKITNNAKLESKGRIKFTGLIAKGKIVNKGITNYSTITNTGTIEITGNGSGNVGMAALGDGNIVNSGTVTVTGNGDKKVGIYNIGNKAEIKDGSQINVSGNSTTGIFNKTIMNIDGKVTINAKDGSTGIYSSGGTITSTSGNNLKITVTGSSKKGLGVYVENTNADLTGADINVVKGEAGVAAYGSGTQLNLTGATLKYDGDGYAVYSDGNGKINLTNSKIELRGKSALMEIDLSLPVSSRPITTTNTDVKVFSNDVVAINATNLGTKNLSTLSALKSQLGVNITAGTEGRKTFNYKELAIENGEINFDVTSDKAAADTTAGGFFFKKVLGQRLRLNINENLTAKLSSAIATEFYNGQVVGVEANSSKQATNNTETQVNIAAGKVVDVARTDGTDKGGVGVFVNYGLVNNKGTISIEKDTVANSGAVGVYAVNGSEVTNEGTVDVSGKESIGLLGLAYRTVEEEDKDKDGKKVKVERPIIDEFGSSAVGQGKINILNKGIVSLNGEKATGIFIKNNNSTATRATAIGLNDTTGTLTLSRNESVGMSGEKATLTNNGIIDIKGQESTGMFAKNSSKMINNGTIKLVTSTSADKLNIGMFTADKDTEIENNKDIIGGNNTYGIFGKTISLGSSGKIKVGDNSVGIYSNGKYASGLITPSINLAANSTIEVGKKNQ</sequence>
<keyword evidence="3" id="KW-1185">Reference proteome</keyword>
<proteinExistence type="predicted"/>
<dbReference type="Proteomes" id="UP000070401">
    <property type="component" value="Unassembled WGS sequence"/>
</dbReference>
<dbReference type="Gene3D" id="2.160.20.20">
    <property type="match status" value="1"/>
</dbReference>
<name>A0A133P912_FUSNU</name>
<dbReference type="InterPro" id="IPR012332">
    <property type="entry name" value="Autotransporter_pectin_lyase_C"/>
</dbReference>
<comment type="caution">
    <text evidence="2">The sequence shown here is derived from an EMBL/GenBank/DDBJ whole genome shotgun (WGS) entry which is preliminary data.</text>
</comment>
<dbReference type="RefSeq" id="WP_081091051.1">
    <property type="nucleotide sequence ID" value="NZ_KQ956633.1"/>
</dbReference>
<feature type="region of interest" description="Disordered" evidence="1">
    <location>
        <begin position="117"/>
        <end position="136"/>
    </location>
</feature>
<dbReference type="AlphaFoldDB" id="A0A133P912"/>
<evidence type="ECO:0000313" key="3">
    <source>
        <dbReference type="Proteomes" id="UP000070401"/>
    </source>
</evidence>
<feature type="region of interest" description="Disordered" evidence="1">
    <location>
        <begin position="41"/>
        <end position="68"/>
    </location>
</feature>
<organism evidence="2 3">
    <name type="scientific">Fusobacterium nucleatum</name>
    <dbReference type="NCBI Taxonomy" id="851"/>
    <lineage>
        <taxon>Bacteria</taxon>
        <taxon>Fusobacteriati</taxon>
        <taxon>Fusobacteriota</taxon>
        <taxon>Fusobacteriia</taxon>
        <taxon>Fusobacteriales</taxon>
        <taxon>Fusobacteriaceae</taxon>
        <taxon>Fusobacterium</taxon>
    </lineage>
</organism>
<dbReference type="EMBL" id="LRPY01000035">
    <property type="protein sequence ID" value="KXA24976.1"/>
    <property type="molecule type" value="Genomic_DNA"/>
</dbReference>
<gene>
    <name evidence="2" type="ORF">HMPREF3221_00373</name>
</gene>
<evidence type="ECO:0008006" key="4">
    <source>
        <dbReference type="Google" id="ProtNLM"/>
    </source>
</evidence>
<evidence type="ECO:0000313" key="2">
    <source>
        <dbReference type="EMBL" id="KXA24976.1"/>
    </source>
</evidence>
<accession>A0A133P912</accession>
<reference evidence="3" key="1">
    <citation type="submission" date="2016-01" db="EMBL/GenBank/DDBJ databases">
        <authorList>
            <person name="Mitreva M."/>
            <person name="Pepin K.H."/>
            <person name="Mihindukulasuriya K.A."/>
            <person name="Fulton R."/>
            <person name="Fronick C."/>
            <person name="O'Laughlin M."/>
            <person name="Miner T."/>
            <person name="Herter B."/>
            <person name="Rosa B.A."/>
            <person name="Cordes M."/>
            <person name="Tomlinson C."/>
            <person name="Wollam A."/>
            <person name="Palsikar V.B."/>
            <person name="Mardis E.R."/>
            <person name="Wilson R.K."/>
        </authorList>
    </citation>
    <scope>NUCLEOTIDE SEQUENCE [LARGE SCALE GENOMIC DNA]</scope>
    <source>
        <strain evidence="3">MJR7757B</strain>
    </source>
</reference>
<dbReference type="PATRIC" id="fig|851.8.peg.374"/>
<evidence type="ECO:0000256" key="1">
    <source>
        <dbReference type="SAM" id="MobiDB-lite"/>
    </source>
</evidence>